<protein>
    <recommendedName>
        <fullName evidence="3">BMP family ABC transporter substrate-binding protein</fullName>
    </recommendedName>
</protein>
<dbReference type="AlphaFoldDB" id="A0A101S7E0"/>
<proteinExistence type="predicted"/>
<dbReference type="Proteomes" id="UP000053669">
    <property type="component" value="Unassembled WGS sequence"/>
</dbReference>
<reference evidence="1 2" key="1">
    <citation type="submission" date="2015-10" db="EMBL/GenBank/DDBJ databases">
        <title>Draft genome sequence of Streptomyces canus DSM 40017, type strain for the species Streptomyces canus.</title>
        <authorList>
            <person name="Ruckert C."/>
            <person name="Winkler A."/>
            <person name="Kalinowski J."/>
            <person name="Kampfer P."/>
            <person name="Glaeser S."/>
        </authorList>
    </citation>
    <scope>NUCLEOTIDE SEQUENCE [LARGE SCALE GENOMIC DNA]</scope>
    <source>
        <strain evidence="1 2">DSM 40017</strain>
    </source>
</reference>
<organism evidence="1 2">
    <name type="scientific">Streptomyces canus</name>
    <dbReference type="NCBI Taxonomy" id="58343"/>
    <lineage>
        <taxon>Bacteria</taxon>
        <taxon>Bacillati</taxon>
        <taxon>Actinomycetota</taxon>
        <taxon>Actinomycetes</taxon>
        <taxon>Kitasatosporales</taxon>
        <taxon>Streptomycetaceae</taxon>
        <taxon>Streptomyces</taxon>
        <taxon>Streptomyces aurantiacus group</taxon>
    </lineage>
</organism>
<dbReference type="EMBL" id="LMWU01000019">
    <property type="protein sequence ID" value="KUN68844.1"/>
    <property type="molecule type" value="Genomic_DNA"/>
</dbReference>
<comment type="caution">
    <text evidence="1">The sequence shown here is derived from an EMBL/GenBank/DDBJ whole genome shotgun (WGS) entry which is preliminary data.</text>
</comment>
<evidence type="ECO:0000313" key="1">
    <source>
        <dbReference type="EMBL" id="KUN68844.1"/>
    </source>
</evidence>
<name>A0A101S7E0_9ACTN</name>
<accession>A0A101S7E0</accession>
<dbReference type="STRING" id="58343.AQJ46_19985"/>
<evidence type="ECO:0000313" key="2">
    <source>
        <dbReference type="Proteomes" id="UP000053669"/>
    </source>
</evidence>
<gene>
    <name evidence="1" type="ORF">AQJ46_19985</name>
</gene>
<evidence type="ECO:0008006" key="3">
    <source>
        <dbReference type="Google" id="ProtNLM"/>
    </source>
</evidence>
<sequence>MAGVIGVLVWLLGSDPAAARPPRPVSHVDTATRACLLTSTDSDPGVARTWAAMRQLAAGGTSSVVVQRYHLPDEADGATYVNTLVQLRCSTIVSTGAGARAAVATTLAAGHPRGVRFAVVADRPVAGATRVDPGSVSAQALAGLIGRRERP</sequence>